<dbReference type="InterPro" id="IPR001375">
    <property type="entry name" value="Peptidase_S9_cat"/>
</dbReference>
<evidence type="ECO:0000313" key="4">
    <source>
        <dbReference type="Proteomes" id="UP001596425"/>
    </source>
</evidence>
<evidence type="ECO:0000259" key="2">
    <source>
        <dbReference type="Pfam" id="PF00326"/>
    </source>
</evidence>
<dbReference type="Gene3D" id="2.120.10.30">
    <property type="entry name" value="TolB, C-terminal domain"/>
    <property type="match status" value="1"/>
</dbReference>
<name>A0ABW1YL68_9GAMM</name>
<keyword evidence="1" id="KW-0378">Hydrolase</keyword>
<evidence type="ECO:0000256" key="1">
    <source>
        <dbReference type="ARBA" id="ARBA00022801"/>
    </source>
</evidence>
<dbReference type="Proteomes" id="UP001596425">
    <property type="component" value="Unassembled WGS sequence"/>
</dbReference>
<keyword evidence="4" id="KW-1185">Reference proteome</keyword>
<dbReference type="PANTHER" id="PTHR42776:SF27">
    <property type="entry name" value="DIPEPTIDYL PEPTIDASE FAMILY MEMBER 6"/>
    <property type="match status" value="1"/>
</dbReference>
<gene>
    <name evidence="3" type="ORF">ACFQBM_09335</name>
</gene>
<dbReference type="InterPro" id="IPR029058">
    <property type="entry name" value="AB_hydrolase_fold"/>
</dbReference>
<dbReference type="InterPro" id="IPR011042">
    <property type="entry name" value="6-blade_b-propeller_TolB-like"/>
</dbReference>
<dbReference type="Pfam" id="PF00326">
    <property type="entry name" value="Peptidase_S9"/>
    <property type="match status" value="1"/>
</dbReference>
<dbReference type="Gene3D" id="3.40.50.1820">
    <property type="entry name" value="alpha/beta hydrolase"/>
    <property type="match status" value="1"/>
</dbReference>
<dbReference type="SUPFAM" id="SSF53474">
    <property type="entry name" value="alpha/beta-Hydrolases"/>
    <property type="match status" value="1"/>
</dbReference>
<accession>A0ABW1YL68</accession>
<organism evidence="3 4">
    <name type="scientific">Microbulbifer taiwanensis</name>
    <dbReference type="NCBI Taxonomy" id="986746"/>
    <lineage>
        <taxon>Bacteria</taxon>
        <taxon>Pseudomonadati</taxon>
        <taxon>Pseudomonadota</taxon>
        <taxon>Gammaproteobacteria</taxon>
        <taxon>Cellvibrionales</taxon>
        <taxon>Microbulbiferaceae</taxon>
        <taxon>Microbulbifer</taxon>
    </lineage>
</organism>
<dbReference type="PROSITE" id="PS51257">
    <property type="entry name" value="PROKAR_LIPOPROTEIN"/>
    <property type="match status" value="1"/>
</dbReference>
<reference evidence="4" key="1">
    <citation type="journal article" date="2019" name="Int. J. Syst. Evol. Microbiol.">
        <title>The Global Catalogue of Microorganisms (GCM) 10K type strain sequencing project: providing services to taxonomists for standard genome sequencing and annotation.</title>
        <authorList>
            <consortium name="The Broad Institute Genomics Platform"/>
            <consortium name="The Broad Institute Genome Sequencing Center for Infectious Disease"/>
            <person name="Wu L."/>
            <person name="Ma J."/>
        </authorList>
    </citation>
    <scope>NUCLEOTIDE SEQUENCE [LARGE SCALE GENOMIC DNA]</scope>
    <source>
        <strain evidence="4">CGMCC 1.13718</strain>
    </source>
</reference>
<dbReference type="PANTHER" id="PTHR42776">
    <property type="entry name" value="SERINE PEPTIDASE S9 FAMILY MEMBER"/>
    <property type="match status" value="1"/>
</dbReference>
<comment type="caution">
    <text evidence="3">The sequence shown here is derived from an EMBL/GenBank/DDBJ whole genome shotgun (WGS) entry which is preliminary data.</text>
</comment>
<dbReference type="EMBL" id="JBHSVR010000001">
    <property type="protein sequence ID" value="MFC6633483.1"/>
    <property type="molecule type" value="Genomic_DNA"/>
</dbReference>
<sequence>MRKSIGFLGAVSLFALISACSPRGDSTTEISKEEAAAGEKPQVKLIERELLFGNPDRSQGRLSPDGSMMSFRAPLDGVMNLWVAPAGDIDAAEPVTHDTGRGIPRHFWALDSKHLLYTRDKKGDENWHLYSIDLESRKIVDLSPYEGVQAQMIAQSESHPGIAIVGMNDRDPRWHDLYRVNLKTAERKLLLENDGFATFFFDNDLQLRLATESTPSGGFNVFEWRDEEWLQLFEIPVADTFTTQILGFDAANNGIFMLDSRERDKAALVHLDLESGDTEILAASELADISKVFFHPRNHEPIAYAVNIHTNKWTALEEDYADNFSALNASVEGNFDILASTLDASRWVLYTDRGNASPVYQVFHSGNNKLDQLFVTNPKLDGLPLATMYSQTIRARDGKDLISYLTLPADADKNGSVSAPVPMVLLVHGGPWARDTFGYSGAVQWLANRGYAVLQVNFRASIGFGKVFVNAGNGEWAGAMHDDLIDAVDWAIEKGITRPDKVAIMGGSYGGYATLVGLTFTPEKFACGVDIVGPSNLNTLLDSIPPYWEGYRNTLHAAVGNPETAEGRKLLQERSPLNRTDKIVRPLLIGQGANDPRVKQAESDQIVAAMKEKDIPVTYILYPDEGHGFQKPENKLSFFAASEAFLADCIGGSYQPIGEDLSGSSIQVVYGADFVPGLPQALDKAKIIATNMETAE</sequence>
<proteinExistence type="predicted"/>
<dbReference type="SUPFAM" id="SSF82171">
    <property type="entry name" value="DPP6 N-terminal domain-like"/>
    <property type="match status" value="1"/>
</dbReference>
<feature type="domain" description="Peptidase S9 prolyl oligopeptidase catalytic" evidence="2">
    <location>
        <begin position="440"/>
        <end position="652"/>
    </location>
</feature>
<protein>
    <submittedName>
        <fullName evidence="3">S9 family peptidase</fullName>
    </submittedName>
</protein>
<evidence type="ECO:0000313" key="3">
    <source>
        <dbReference type="EMBL" id="MFC6633483.1"/>
    </source>
</evidence>
<dbReference type="RefSeq" id="WP_226865118.1">
    <property type="nucleotide sequence ID" value="NZ_JACZFR010000036.1"/>
</dbReference>